<evidence type="ECO:0000256" key="2">
    <source>
        <dbReference type="ARBA" id="ARBA00006378"/>
    </source>
</evidence>
<evidence type="ECO:0000256" key="6">
    <source>
        <dbReference type="ARBA" id="ARBA00023159"/>
    </source>
</evidence>
<evidence type="ECO:0000256" key="8">
    <source>
        <dbReference type="ARBA" id="ARBA00023242"/>
    </source>
</evidence>
<comment type="similarity">
    <text evidence="2 10">Belongs to the Mediator complex subunit 31 family.</text>
</comment>
<evidence type="ECO:0000313" key="12">
    <source>
        <dbReference type="Proteomes" id="UP000800041"/>
    </source>
</evidence>
<sequence>MAENNNTTPPDVPTETYGGYSRFELELEFVQMLSNPAYLGHLAYNKYFDDPSFVAYLAYLQYWTRPEYVVFLDYPGPTLRVLELLQVEQFRKDIIMPAVAGTLDQAWRHAEPAREPQG</sequence>
<comment type="subcellular location">
    <subcellularLocation>
        <location evidence="1 10">Nucleus</location>
    </subcellularLocation>
</comment>
<evidence type="ECO:0000256" key="9">
    <source>
        <dbReference type="ARBA" id="ARBA00025687"/>
    </source>
</evidence>
<keyword evidence="8 10" id="KW-0539">Nucleus</keyword>
<evidence type="ECO:0000256" key="7">
    <source>
        <dbReference type="ARBA" id="ARBA00023163"/>
    </source>
</evidence>
<accession>A0A6G1GWH7</accession>
<keyword evidence="6 10" id="KW-0010">Activator</keyword>
<gene>
    <name evidence="11" type="ORF">K402DRAFT_334933</name>
</gene>
<comment type="subunit">
    <text evidence="3 10">Component of the Mediator complex.</text>
</comment>
<dbReference type="FunFam" id="1.10.10.1340:FF:000002">
    <property type="entry name" value="Mediator of RNA polymerase II transcription subunit 31"/>
    <property type="match status" value="1"/>
</dbReference>
<dbReference type="Proteomes" id="UP000800041">
    <property type="component" value="Unassembled WGS sequence"/>
</dbReference>
<evidence type="ECO:0000256" key="3">
    <source>
        <dbReference type="ARBA" id="ARBA00011837"/>
    </source>
</evidence>
<dbReference type="OrthoDB" id="10257739at2759"/>
<dbReference type="AlphaFoldDB" id="A0A6G1GWH7"/>
<keyword evidence="12" id="KW-1185">Reference proteome</keyword>
<comment type="function">
    <text evidence="9 10">Component of the Mediator complex, a coactivator involved in the regulated transcription of nearly all RNA polymerase II-dependent genes. Mediator functions as a bridge to convey information from gene-specific regulatory proteins to the basal RNA polymerase II transcription machinery. Mediator is recruited to promoters by direct interactions with regulatory proteins and serves as a scaffold for the assembly of a functional preinitiation complex with RNA polymerase II and the general transcription factors.</text>
</comment>
<evidence type="ECO:0000256" key="1">
    <source>
        <dbReference type="ARBA" id="ARBA00004123"/>
    </source>
</evidence>
<dbReference type="GO" id="GO:0003712">
    <property type="term" value="F:transcription coregulator activity"/>
    <property type="evidence" value="ECO:0007669"/>
    <property type="project" value="InterPro"/>
</dbReference>
<dbReference type="GO" id="GO:0006355">
    <property type="term" value="P:regulation of DNA-templated transcription"/>
    <property type="evidence" value="ECO:0007669"/>
    <property type="project" value="InterPro"/>
</dbReference>
<dbReference type="EMBL" id="ML977163">
    <property type="protein sequence ID" value="KAF1985311.1"/>
    <property type="molecule type" value="Genomic_DNA"/>
</dbReference>
<dbReference type="GO" id="GO:0016592">
    <property type="term" value="C:mediator complex"/>
    <property type="evidence" value="ECO:0007669"/>
    <property type="project" value="InterPro"/>
</dbReference>
<evidence type="ECO:0000313" key="11">
    <source>
        <dbReference type="EMBL" id="KAF1985311.1"/>
    </source>
</evidence>
<evidence type="ECO:0000256" key="4">
    <source>
        <dbReference type="ARBA" id="ARBA00019660"/>
    </source>
</evidence>
<organism evidence="11 12">
    <name type="scientific">Aulographum hederae CBS 113979</name>
    <dbReference type="NCBI Taxonomy" id="1176131"/>
    <lineage>
        <taxon>Eukaryota</taxon>
        <taxon>Fungi</taxon>
        <taxon>Dikarya</taxon>
        <taxon>Ascomycota</taxon>
        <taxon>Pezizomycotina</taxon>
        <taxon>Dothideomycetes</taxon>
        <taxon>Pleosporomycetidae</taxon>
        <taxon>Aulographales</taxon>
        <taxon>Aulographaceae</taxon>
    </lineage>
</organism>
<dbReference type="Gene3D" id="1.10.10.1340">
    <property type="entry name" value="Mediator of RNA polymerase II, submodule Med31 (Soh1)"/>
    <property type="match status" value="1"/>
</dbReference>
<name>A0A6G1GWH7_9PEZI</name>
<proteinExistence type="inferred from homology"/>
<keyword evidence="7 10" id="KW-0804">Transcription</keyword>
<dbReference type="Pfam" id="PF05669">
    <property type="entry name" value="Med31"/>
    <property type="match status" value="1"/>
</dbReference>
<dbReference type="InterPro" id="IPR008831">
    <property type="entry name" value="Mediator_Med31"/>
</dbReference>
<evidence type="ECO:0000256" key="5">
    <source>
        <dbReference type="ARBA" id="ARBA00023015"/>
    </source>
</evidence>
<dbReference type="InterPro" id="IPR038089">
    <property type="entry name" value="Med31_sf"/>
</dbReference>
<keyword evidence="5 10" id="KW-0805">Transcription regulation</keyword>
<reference evidence="11" key="1">
    <citation type="journal article" date="2020" name="Stud. Mycol.">
        <title>101 Dothideomycetes genomes: a test case for predicting lifestyles and emergence of pathogens.</title>
        <authorList>
            <person name="Haridas S."/>
            <person name="Albert R."/>
            <person name="Binder M."/>
            <person name="Bloem J."/>
            <person name="Labutti K."/>
            <person name="Salamov A."/>
            <person name="Andreopoulos B."/>
            <person name="Baker S."/>
            <person name="Barry K."/>
            <person name="Bills G."/>
            <person name="Bluhm B."/>
            <person name="Cannon C."/>
            <person name="Castanera R."/>
            <person name="Culley D."/>
            <person name="Daum C."/>
            <person name="Ezra D."/>
            <person name="Gonzalez J."/>
            <person name="Henrissat B."/>
            <person name="Kuo A."/>
            <person name="Liang C."/>
            <person name="Lipzen A."/>
            <person name="Lutzoni F."/>
            <person name="Magnuson J."/>
            <person name="Mondo S."/>
            <person name="Nolan M."/>
            <person name="Ohm R."/>
            <person name="Pangilinan J."/>
            <person name="Park H.-J."/>
            <person name="Ramirez L."/>
            <person name="Alfaro M."/>
            <person name="Sun H."/>
            <person name="Tritt A."/>
            <person name="Yoshinaga Y."/>
            <person name="Zwiers L.-H."/>
            <person name="Turgeon B."/>
            <person name="Goodwin S."/>
            <person name="Spatafora J."/>
            <person name="Crous P."/>
            <person name="Grigoriev I."/>
        </authorList>
    </citation>
    <scope>NUCLEOTIDE SEQUENCE</scope>
    <source>
        <strain evidence="11">CBS 113979</strain>
    </source>
</reference>
<dbReference type="PANTHER" id="PTHR13186">
    <property type="entry name" value="MEDIATOR OF RNA POLYMERASE II TRANSCRIPTION SUBUNIT 31"/>
    <property type="match status" value="1"/>
</dbReference>
<protein>
    <recommendedName>
        <fullName evidence="4 10">Mediator of RNA polymerase II transcription subunit 31</fullName>
    </recommendedName>
</protein>
<evidence type="ECO:0000256" key="10">
    <source>
        <dbReference type="RuleBase" id="RU364129"/>
    </source>
</evidence>